<reference evidence="2" key="1">
    <citation type="submission" date="2022-04" db="EMBL/GenBank/DDBJ databases">
        <title>Sequencing and genomic assembly of Halococcus dombrowskii.</title>
        <authorList>
            <person name="Lim S.W."/>
            <person name="MacLea K.S."/>
        </authorList>
    </citation>
    <scope>NUCLEOTIDE SEQUENCE</scope>
    <source>
        <strain evidence="2">H4</strain>
    </source>
</reference>
<proteinExistence type="predicted"/>
<dbReference type="AlphaFoldDB" id="A0AAX3AKI9"/>
<feature type="compositionally biased region" description="Acidic residues" evidence="1">
    <location>
        <begin position="71"/>
        <end position="85"/>
    </location>
</feature>
<name>A0AAX3AKI9_HALDO</name>
<dbReference type="KEGG" id="hdo:MUK72_11085"/>
<feature type="region of interest" description="Disordered" evidence="1">
    <location>
        <begin position="1"/>
        <end position="118"/>
    </location>
</feature>
<keyword evidence="3" id="KW-1185">Reference proteome</keyword>
<dbReference type="GeneID" id="71762399"/>
<feature type="compositionally biased region" description="Basic and acidic residues" evidence="1">
    <location>
        <begin position="105"/>
        <end position="118"/>
    </location>
</feature>
<dbReference type="RefSeq" id="WP_244700449.1">
    <property type="nucleotide sequence ID" value="NZ_BAAADN010000002.1"/>
</dbReference>
<feature type="compositionally biased region" description="Low complexity" evidence="1">
    <location>
        <begin position="48"/>
        <end position="59"/>
    </location>
</feature>
<sequence length="118" mass="12822">MTDTRHERATTMSTVDHTHPDTGRPFGDAVVYQRGPAVAADGGERTNGSRTTEDGTSSGSERERSERDEAADAESDASADTDESVDGERMKDVDHEPPTQAEPNRVFERGTEGRDDAR</sequence>
<dbReference type="Pfam" id="PF25951">
    <property type="entry name" value="DUF7989"/>
    <property type="match status" value="1"/>
</dbReference>
<feature type="compositionally biased region" description="Basic and acidic residues" evidence="1">
    <location>
        <begin position="86"/>
        <end position="97"/>
    </location>
</feature>
<evidence type="ECO:0000313" key="2">
    <source>
        <dbReference type="EMBL" id="UOO94506.1"/>
    </source>
</evidence>
<gene>
    <name evidence="2" type="ORF">MUK72_11085</name>
</gene>
<dbReference type="Proteomes" id="UP000830542">
    <property type="component" value="Chromosome"/>
</dbReference>
<feature type="compositionally biased region" description="Basic and acidic residues" evidence="1">
    <location>
        <begin position="60"/>
        <end position="70"/>
    </location>
</feature>
<protein>
    <submittedName>
        <fullName evidence="2">Uncharacterized protein</fullName>
    </submittedName>
</protein>
<accession>A0AAX3AKI9</accession>
<dbReference type="EMBL" id="CP095005">
    <property type="protein sequence ID" value="UOO94506.1"/>
    <property type="molecule type" value="Genomic_DNA"/>
</dbReference>
<evidence type="ECO:0000313" key="3">
    <source>
        <dbReference type="Proteomes" id="UP000830542"/>
    </source>
</evidence>
<dbReference type="InterPro" id="IPR058742">
    <property type="entry name" value="DUF7989"/>
</dbReference>
<evidence type="ECO:0000256" key="1">
    <source>
        <dbReference type="SAM" id="MobiDB-lite"/>
    </source>
</evidence>
<organism evidence="2 3">
    <name type="scientific">Halococcus dombrowskii</name>
    <dbReference type="NCBI Taxonomy" id="179637"/>
    <lineage>
        <taxon>Archaea</taxon>
        <taxon>Methanobacteriati</taxon>
        <taxon>Methanobacteriota</taxon>
        <taxon>Stenosarchaea group</taxon>
        <taxon>Halobacteria</taxon>
        <taxon>Halobacteriales</taxon>
        <taxon>Halococcaceae</taxon>
        <taxon>Halococcus</taxon>
    </lineage>
</organism>